<name>A0ABW5A0N0_9BACL</name>
<accession>A0ABW5A0N0</accession>
<dbReference type="InterPro" id="IPR003675">
    <property type="entry name" value="Rce1/LyrA-like_dom"/>
</dbReference>
<dbReference type="GO" id="GO:0016787">
    <property type="term" value="F:hydrolase activity"/>
    <property type="evidence" value="ECO:0007669"/>
    <property type="project" value="UniProtKB-KW"/>
</dbReference>
<dbReference type="EC" id="3.4.-.-" evidence="3"/>
<evidence type="ECO:0000256" key="1">
    <source>
        <dbReference type="SAM" id="Phobius"/>
    </source>
</evidence>
<evidence type="ECO:0000313" key="4">
    <source>
        <dbReference type="Proteomes" id="UP001597343"/>
    </source>
</evidence>
<keyword evidence="4" id="KW-1185">Reference proteome</keyword>
<feature type="domain" description="CAAX prenyl protease 2/Lysostaphin resistance protein A-like" evidence="2">
    <location>
        <begin position="223"/>
        <end position="309"/>
    </location>
</feature>
<keyword evidence="3" id="KW-0378">Hydrolase</keyword>
<keyword evidence="1" id="KW-0812">Transmembrane</keyword>
<dbReference type="PANTHER" id="PTHR36435:SF1">
    <property type="entry name" value="CAAX AMINO TERMINAL PROTEASE FAMILY PROTEIN"/>
    <property type="match status" value="1"/>
</dbReference>
<dbReference type="RefSeq" id="WP_386047853.1">
    <property type="nucleotide sequence ID" value="NZ_JBHUIO010000009.1"/>
</dbReference>
<feature type="transmembrane region" description="Helical" evidence="1">
    <location>
        <begin position="96"/>
        <end position="115"/>
    </location>
</feature>
<reference evidence="4" key="1">
    <citation type="journal article" date="2019" name="Int. J. Syst. Evol. Microbiol.">
        <title>The Global Catalogue of Microorganisms (GCM) 10K type strain sequencing project: providing services to taxonomists for standard genome sequencing and annotation.</title>
        <authorList>
            <consortium name="The Broad Institute Genomics Platform"/>
            <consortium name="The Broad Institute Genome Sequencing Center for Infectious Disease"/>
            <person name="Wu L."/>
            <person name="Ma J."/>
        </authorList>
    </citation>
    <scope>NUCLEOTIDE SEQUENCE [LARGE SCALE GENOMIC DNA]</scope>
    <source>
        <strain evidence="4">CGMCC 1.13574</strain>
    </source>
</reference>
<organism evidence="3 4">
    <name type="scientific">Tumebacillus lipolyticus</name>
    <dbReference type="NCBI Taxonomy" id="1280370"/>
    <lineage>
        <taxon>Bacteria</taxon>
        <taxon>Bacillati</taxon>
        <taxon>Bacillota</taxon>
        <taxon>Bacilli</taxon>
        <taxon>Bacillales</taxon>
        <taxon>Alicyclobacillaceae</taxon>
        <taxon>Tumebacillus</taxon>
    </lineage>
</organism>
<gene>
    <name evidence="3" type="ORF">ACFSOY_14740</name>
</gene>
<evidence type="ECO:0000259" key="2">
    <source>
        <dbReference type="Pfam" id="PF02517"/>
    </source>
</evidence>
<dbReference type="InterPro" id="IPR052710">
    <property type="entry name" value="CAAX_protease"/>
</dbReference>
<feature type="transmembrane region" description="Helical" evidence="1">
    <location>
        <begin position="275"/>
        <end position="293"/>
    </location>
</feature>
<feature type="transmembrane region" description="Helical" evidence="1">
    <location>
        <begin position="55"/>
        <end position="76"/>
    </location>
</feature>
<proteinExistence type="predicted"/>
<dbReference type="Pfam" id="PF02517">
    <property type="entry name" value="Rce1-like"/>
    <property type="match status" value="1"/>
</dbReference>
<dbReference type="EMBL" id="JBHUIO010000009">
    <property type="protein sequence ID" value="MFD2171223.1"/>
    <property type="molecule type" value="Genomic_DNA"/>
</dbReference>
<keyword evidence="1" id="KW-1133">Transmembrane helix</keyword>
<evidence type="ECO:0000313" key="3">
    <source>
        <dbReference type="EMBL" id="MFD2171223.1"/>
    </source>
</evidence>
<sequence length="316" mass="35362">MKRNFARKVQMTGAILLIWAFFQDILLTLSSMTFIRGEHGKWQLVLQSEKIAPVWSILALLFVLFGVIAFVGGFLAKKRVRKRDEQGRSKLTLRDLFVSLGWVGLLFFGGVFFYYFGGSSLIPEWFRTSPGASSLGGVSMQIAAILVIPIYFRKGLSEIGLKRPMLSWKMAGYVLMFFVFVYTMSLLTNSLSEWVGIDTDSYREKHISQELLDAKAFGMMMSMLPLLSTAVIAPLGEELLFRGVLQSVLTARWGASVGVVGSALLFSLIHADPVLFLPIFIMGVLFSMLYRITGTLWAPIWLHALNNLVASIHDLL</sequence>
<feature type="transmembrane region" description="Helical" evidence="1">
    <location>
        <begin position="217"/>
        <end position="236"/>
    </location>
</feature>
<keyword evidence="1" id="KW-0472">Membrane</keyword>
<feature type="transmembrane region" description="Helical" evidence="1">
    <location>
        <begin position="248"/>
        <end position="269"/>
    </location>
</feature>
<feature type="transmembrane region" description="Helical" evidence="1">
    <location>
        <begin position="12"/>
        <end position="35"/>
    </location>
</feature>
<feature type="transmembrane region" description="Helical" evidence="1">
    <location>
        <begin position="135"/>
        <end position="152"/>
    </location>
</feature>
<protein>
    <submittedName>
        <fullName evidence="3">CPBP family intramembrane glutamic endopeptidase</fullName>
        <ecNumber evidence="3">3.4.-.-</ecNumber>
    </submittedName>
</protein>
<comment type="caution">
    <text evidence="3">The sequence shown here is derived from an EMBL/GenBank/DDBJ whole genome shotgun (WGS) entry which is preliminary data.</text>
</comment>
<dbReference type="PANTHER" id="PTHR36435">
    <property type="entry name" value="SLR1288 PROTEIN"/>
    <property type="match status" value="1"/>
</dbReference>
<feature type="transmembrane region" description="Helical" evidence="1">
    <location>
        <begin position="173"/>
        <end position="197"/>
    </location>
</feature>
<dbReference type="Proteomes" id="UP001597343">
    <property type="component" value="Unassembled WGS sequence"/>
</dbReference>